<proteinExistence type="predicted"/>
<accession>A0AAD4S8E6</accession>
<dbReference type="Proteomes" id="UP001202328">
    <property type="component" value="Unassembled WGS sequence"/>
</dbReference>
<keyword evidence="2" id="KW-1185">Reference proteome</keyword>
<organism evidence="1 2">
    <name type="scientific">Papaver atlanticum</name>
    <dbReference type="NCBI Taxonomy" id="357466"/>
    <lineage>
        <taxon>Eukaryota</taxon>
        <taxon>Viridiplantae</taxon>
        <taxon>Streptophyta</taxon>
        <taxon>Embryophyta</taxon>
        <taxon>Tracheophyta</taxon>
        <taxon>Spermatophyta</taxon>
        <taxon>Magnoliopsida</taxon>
        <taxon>Ranunculales</taxon>
        <taxon>Papaveraceae</taxon>
        <taxon>Papaveroideae</taxon>
        <taxon>Papaver</taxon>
    </lineage>
</organism>
<evidence type="ECO:0000313" key="1">
    <source>
        <dbReference type="EMBL" id="KAI3872223.1"/>
    </source>
</evidence>
<reference evidence="1" key="1">
    <citation type="submission" date="2022-04" db="EMBL/GenBank/DDBJ databases">
        <title>A functionally conserved STORR gene fusion in Papaver species that diverged 16.8 million years ago.</title>
        <authorList>
            <person name="Catania T."/>
        </authorList>
    </citation>
    <scope>NUCLEOTIDE SEQUENCE</scope>
    <source>
        <strain evidence="1">S-188037</strain>
    </source>
</reference>
<dbReference type="AlphaFoldDB" id="A0AAD4S8E6"/>
<sequence>MLPGGKTYGPLKQMCVFLIKPLAFQERCVDHCSNTCLTDSGSLSKTDDDEYYVAVVAQGIKPCFEILPGVVKNIDYDNKLFQISR</sequence>
<gene>
    <name evidence="1" type="ORF">MKW98_011715</name>
</gene>
<dbReference type="EMBL" id="JAJJMB010012966">
    <property type="protein sequence ID" value="KAI3872223.1"/>
    <property type="molecule type" value="Genomic_DNA"/>
</dbReference>
<evidence type="ECO:0000313" key="2">
    <source>
        <dbReference type="Proteomes" id="UP001202328"/>
    </source>
</evidence>
<name>A0AAD4S8E6_9MAGN</name>
<comment type="caution">
    <text evidence="1">The sequence shown here is derived from an EMBL/GenBank/DDBJ whole genome shotgun (WGS) entry which is preliminary data.</text>
</comment>
<protein>
    <submittedName>
        <fullName evidence="1">Uncharacterized protein</fullName>
    </submittedName>
</protein>